<feature type="region of interest" description="Disordered" evidence="1">
    <location>
        <begin position="57"/>
        <end position="83"/>
    </location>
</feature>
<evidence type="ECO:0000313" key="3">
    <source>
        <dbReference type="Proteomes" id="UP001169066"/>
    </source>
</evidence>
<reference evidence="2" key="1">
    <citation type="submission" date="2023-01" db="EMBL/GenBank/DDBJ databases">
        <title>Sulfurovum sp. XTW-4 genome assembly.</title>
        <authorList>
            <person name="Wang J."/>
        </authorList>
    </citation>
    <scope>NUCLEOTIDE SEQUENCE</scope>
    <source>
        <strain evidence="2">XTW-4</strain>
    </source>
</reference>
<proteinExistence type="predicted"/>
<comment type="caution">
    <text evidence="2">The sequence shown here is derived from an EMBL/GenBank/DDBJ whole genome shotgun (WGS) entry which is preliminary data.</text>
</comment>
<dbReference type="InterPro" id="IPR019291">
    <property type="entry name" value="Host_attachment_protein"/>
</dbReference>
<sequence>MNFNENIIVIANLGGFDAYQVDTVTGIDPQETRNVSAGTQKVRRNLTTIKKFEYIEPHTHTSDDMSDQLGNQGHNTGEQHNRSLEAERRGMQQIADDIIALISETNPPKWHLAFPQENLNKLTEMIDTKTKEKLGKSIGKDLTNAHVKDLLSFFE</sequence>
<dbReference type="Proteomes" id="UP001169066">
    <property type="component" value="Unassembled WGS sequence"/>
</dbReference>
<accession>A0ABT7QQN8</accession>
<dbReference type="EMBL" id="JAQIBC010000002">
    <property type="protein sequence ID" value="MDM5263391.1"/>
    <property type="molecule type" value="Genomic_DNA"/>
</dbReference>
<evidence type="ECO:0000256" key="1">
    <source>
        <dbReference type="SAM" id="MobiDB-lite"/>
    </source>
</evidence>
<dbReference type="RefSeq" id="WP_008242780.1">
    <property type="nucleotide sequence ID" value="NZ_JAQIBC010000002.1"/>
</dbReference>
<organism evidence="2 3">
    <name type="scientific">Sulfurovum xiamenensis</name>
    <dbReference type="NCBI Taxonomy" id="3019066"/>
    <lineage>
        <taxon>Bacteria</taxon>
        <taxon>Pseudomonadati</taxon>
        <taxon>Campylobacterota</taxon>
        <taxon>Epsilonproteobacteria</taxon>
        <taxon>Campylobacterales</taxon>
        <taxon>Sulfurovaceae</taxon>
        <taxon>Sulfurovum</taxon>
    </lineage>
</organism>
<gene>
    <name evidence="2" type="ORF">PF327_04200</name>
</gene>
<name>A0ABT7QQN8_9BACT</name>
<protein>
    <submittedName>
        <fullName evidence="2">Host attachment protein</fullName>
    </submittedName>
</protein>
<dbReference type="Pfam" id="PF10116">
    <property type="entry name" value="Host_attach"/>
    <property type="match status" value="1"/>
</dbReference>
<keyword evidence="3" id="KW-1185">Reference proteome</keyword>
<evidence type="ECO:0000313" key="2">
    <source>
        <dbReference type="EMBL" id="MDM5263391.1"/>
    </source>
</evidence>